<gene>
    <name evidence="1" type="ORF">AMECASPLE_010914</name>
</gene>
<evidence type="ECO:0000313" key="1">
    <source>
        <dbReference type="EMBL" id="MEQ2302845.1"/>
    </source>
</evidence>
<dbReference type="Proteomes" id="UP001469553">
    <property type="component" value="Unassembled WGS sequence"/>
</dbReference>
<accession>A0ABV0Z9T5</accession>
<sequence>MEFSFQPLNPVLEFQGDRGLLVSESLEVSGRSKRTCIFLLRRALAAVIDNLDVRALPSLEQQPKQMSAVLSLIQKLLVWTELN</sequence>
<evidence type="ECO:0000313" key="2">
    <source>
        <dbReference type="Proteomes" id="UP001469553"/>
    </source>
</evidence>
<name>A0ABV0Z9T5_9TELE</name>
<dbReference type="EMBL" id="JAHRIP010057072">
    <property type="protein sequence ID" value="MEQ2302845.1"/>
    <property type="molecule type" value="Genomic_DNA"/>
</dbReference>
<organism evidence="1 2">
    <name type="scientific">Ameca splendens</name>
    <dbReference type="NCBI Taxonomy" id="208324"/>
    <lineage>
        <taxon>Eukaryota</taxon>
        <taxon>Metazoa</taxon>
        <taxon>Chordata</taxon>
        <taxon>Craniata</taxon>
        <taxon>Vertebrata</taxon>
        <taxon>Euteleostomi</taxon>
        <taxon>Actinopterygii</taxon>
        <taxon>Neopterygii</taxon>
        <taxon>Teleostei</taxon>
        <taxon>Neoteleostei</taxon>
        <taxon>Acanthomorphata</taxon>
        <taxon>Ovalentaria</taxon>
        <taxon>Atherinomorphae</taxon>
        <taxon>Cyprinodontiformes</taxon>
        <taxon>Goodeidae</taxon>
        <taxon>Ameca</taxon>
    </lineage>
</organism>
<proteinExistence type="predicted"/>
<reference evidence="1 2" key="1">
    <citation type="submission" date="2021-06" db="EMBL/GenBank/DDBJ databases">
        <authorList>
            <person name="Palmer J.M."/>
        </authorList>
    </citation>
    <scope>NUCLEOTIDE SEQUENCE [LARGE SCALE GENOMIC DNA]</scope>
    <source>
        <strain evidence="1 2">AS_MEX2019</strain>
        <tissue evidence="1">Muscle</tissue>
    </source>
</reference>
<keyword evidence="2" id="KW-1185">Reference proteome</keyword>
<protein>
    <submittedName>
        <fullName evidence="1">Uncharacterized protein</fullName>
    </submittedName>
</protein>
<comment type="caution">
    <text evidence="1">The sequence shown here is derived from an EMBL/GenBank/DDBJ whole genome shotgun (WGS) entry which is preliminary data.</text>
</comment>